<name>B2UGB4_RALPJ</name>
<gene>
    <name evidence="1" type="ordered locus">Rpic_0446</name>
</gene>
<proteinExistence type="predicted"/>
<dbReference type="KEGG" id="rpi:Rpic_0446"/>
<dbReference type="STRING" id="402626.Rpic_0446"/>
<sequence length="358" mass="39569">MLSTVLGRQPNSDVAQRERWTDEVALAQWLGEPVGTVEGWRLEAAGKQQYLLGAVIDWLDGHMVALMGSEAGTDEDATRIAEACWTSLIPALEVDGHLIGFFRSLHLEMEPQGYVIVYGDDMRALETARLTPEHATNLMAGYRALADFAQQLSTSPNQALAIWHGVQDIVSPHLALQFFLATIGRDYDVAMEIVAGLDNTLLRSRWHLGCWLWELLLNHEFSNLNAGTLLSAFAFAISRGIDINIVKGNKDSLGYPVFNGTAAHLLADTHGDHFRADLHRGFDEQVYKEFLCGLLGRSLDIDLANFGGLTARDIDESVQSKHGRRNPFGKVLNAYMLHDKLADTLPDNKPGKPGKQLI</sequence>
<evidence type="ECO:0000313" key="1">
    <source>
        <dbReference type="EMBL" id="ACD25601.1"/>
    </source>
</evidence>
<accession>B2UGB4</accession>
<protein>
    <submittedName>
        <fullName evidence="1">Uncharacterized protein</fullName>
    </submittedName>
</protein>
<organism evidence="1">
    <name type="scientific">Ralstonia pickettii (strain 12J)</name>
    <dbReference type="NCBI Taxonomy" id="402626"/>
    <lineage>
        <taxon>Bacteria</taxon>
        <taxon>Pseudomonadati</taxon>
        <taxon>Pseudomonadota</taxon>
        <taxon>Betaproteobacteria</taxon>
        <taxon>Burkholderiales</taxon>
        <taxon>Burkholderiaceae</taxon>
        <taxon>Ralstonia</taxon>
    </lineage>
</organism>
<dbReference type="EMBL" id="CP001068">
    <property type="protein sequence ID" value="ACD25601.1"/>
    <property type="molecule type" value="Genomic_DNA"/>
</dbReference>
<dbReference type="AlphaFoldDB" id="B2UGB4"/>
<reference evidence="1" key="1">
    <citation type="submission" date="2008-05" db="EMBL/GenBank/DDBJ databases">
        <title>Complete sequence of chromosome1 of Ralstonia pickettii 12J.</title>
        <authorList>
            <consortium name="US DOE Joint Genome Institute"/>
            <person name="Lucas S."/>
            <person name="Copeland A."/>
            <person name="Lapidus A."/>
            <person name="Glavina del Rio T."/>
            <person name="Dalin E."/>
            <person name="Tice H."/>
            <person name="Bruce D."/>
            <person name="Goodwin L."/>
            <person name="Pitluck S."/>
            <person name="Meincke L."/>
            <person name="Brettin T."/>
            <person name="Detter J.C."/>
            <person name="Han C."/>
            <person name="Kuske C.R."/>
            <person name="Schmutz J."/>
            <person name="Larimer F."/>
            <person name="Land M."/>
            <person name="Hauser L."/>
            <person name="Kyrpides N."/>
            <person name="Mikhailova N."/>
            <person name="Marsh T."/>
            <person name="Richardson P."/>
        </authorList>
    </citation>
    <scope>NUCLEOTIDE SEQUENCE</scope>
    <source>
        <strain evidence="1">12J</strain>
    </source>
</reference>
<dbReference type="HOGENOM" id="CLU_773552_0_0_4"/>